<proteinExistence type="predicted"/>
<keyword evidence="4" id="KW-1185">Reference proteome</keyword>
<protein>
    <submittedName>
        <fullName evidence="3">Uncharacterized protein (DUF58 family)</fullName>
    </submittedName>
</protein>
<dbReference type="InterPro" id="IPR002881">
    <property type="entry name" value="DUF58"/>
</dbReference>
<evidence type="ECO:0000313" key="4">
    <source>
        <dbReference type="Proteomes" id="UP000567067"/>
    </source>
</evidence>
<keyword evidence="1" id="KW-0472">Membrane</keyword>
<dbReference type="PANTHER" id="PTHR34351">
    <property type="entry name" value="SLR1927 PROTEIN-RELATED"/>
    <property type="match status" value="1"/>
</dbReference>
<keyword evidence="1" id="KW-0812">Transmembrane</keyword>
<dbReference type="Pfam" id="PF01882">
    <property type="entry name" value="DUF58"/>
    <property type="match status" value="1"/>
</dbReference>
<evidence type="ECO:0000259" key="2">
    <source>
        <dbReference type="Pfam" id="PF01882"/>
    </source>
</evidence>
<gene>
    <name evidence="3" type="ORF">FHR92_001580</name>
</gene>
<dbReference type="EMBL" id="JACJIP010000008">
    <property type="protein sequence ID" value="MBA9085116.1"/>
    <property type="molecule type" value="Genomic_DNA"/>
</dbReference>
<reference evidence="3 4" key="1">
    <citation type="submission" date="2020-08" db="EMBL/GenBank/DDBJ databases">
        <title>Genomic Encyclopedia of Type Strains, Phase III (KMG-III): the genomes of soil and plant-associated and newly described type strains.</title>
        <authorList>
            <person name="Whitman W."/>
        </authorList>
    </citation>
    <scope>NUCLEOTIDE SEQUENCE [LARGE SCALE GENOMIC DNA]</scope>
    <source>
        <strain evidence="3 4">CECT 8693</strain>
    </source>
</reference>
<comment type="caution">
    <text evidence="3">The sequence shown here is derived from an EMBL/GenBank/DDBJ whole genome shotgun (WGS) entry which is preliminary data.</text>
</comment>
<evidence type="ECO:0000313" key="3">
    <source>
        <dbReference type="EMBL" id="MBA9085116.1"/>
    </source>
</evidence>
<evidence type="ECO:0000256" key="1">
    <source>
        <dbReference type="SAM" id="Phobius"/>
    </source>
</evidence>
<organism evidence="3 4">
    <name type="scientific">Fontibacillus solani</name>
    <dbReference type="NCBI Taxonomy" id="1572857"/>
    <lineage>
        <taxon>Bacteria</taxon>
        <taxon>Bacillati</taxon>
        <taxon>Bacillota</taxon>
        <taxon>Bacilli</taxon>
        <taxon>Bacillales</taxon>
        <taxon>Paenibacillaceae</taxon>
        <taxon>Fontibacillus</taxon>
    </lineage>
</organism>
<feature type="domain" description="DUF58" evidence="2">
    <location>
        <begin position="218"/>
        <end position="370"/>
    </location>
</feature>
<dbReference type="Proteomes" id="UP000567067">
    <property type="component" value="Unassembled WGS sequence"/>
</dbReference>
<dbReference type="AlphaFoldDB" id="A0A7W3XR54"/>
<feature type="transmembrane region" description="Helical" evidence="1">
    <location>
        <begin position="21"/>
        <end position="37"/>
    </location>
</feature>
<accession>A0A7W3XR54</accession>
<feature type="transmembrane region" description="Helical" evidence="1">
    <location>
        <begin position="43"/>
        <end position="65"/>
    </location>
</feature>
<dbReference type="PANTHER" id="PTHR34351:SF2">
    <property type="entry name" value="DUF58 DOMAIN-CONTAINING PROTEIN"/>
    <property type="match status" value="1"/>
</dbReference>
<sequence>MRVQIRETLGTIVSGLNSINTWKVAILWIICLLYVLFQGGKTSFMLFTMVSILALYWAIGGFSGIRRIKGKRQLGLEGERTGLLKAGEQIIVKLTLELPAFMPLPYIIVQERLEKHNGESWIFEDSIVPHQHNQSELIFQTPPLERGRYSFAGTVCSAEDIFGLMKHKGVFHTSGEFSILPRTVFIQHWYLHSKNSRVAGPEATLSLSRRETTQINGVRDYVYGDRFSRIHWNATAKTGAWKSKEFEHESLQKTVLVLDTHSISYKSATQFELAVSTAASLLEYGSRQKMNIGLCTLGQKFRGFAPAESYLERQQMLHHLVDITADGYGGYKEKLEANREYFPKGAFFILITPLADEQAMGMLRWAGSRRMLPYHILIEDETSIGGKYTHWSSLLKDRNIFGIRVSSLTNLPSALGGEK</sequence>
<keyword evidence="1" id="KW-1133">Transmembrane helix</keyword>
<dbReference type="RefSeq" id="WP_182535052.1">
    <property type="nucleotide sequence ID" value="NZ_JACJIP010000008.1"/>
</dbReference>
<name>A0A7W3XR54_9BACL</name>